<protein>
    <submittedName>
        <fullName evidence="1">Uncharacterized protein</fullName>
    </submittedName>
</protein>
<feature type="non-terminal residue" evidence="1">
    <location>
        <position position="644"/>
    </location>
</feature>
<dbReference type="EMBL" id="GDID01006497">
    <property type="protein sequence ID" value="JAP90109.1"/>
    <property type="molecule type" value="Transcribed_RNA"/>
</dbReference>
<evidence type="ECO:0000313" key="1">
    <source>
        <dbReference type="EMBL" id="JAP90109.1"/>
    </source>
</evidence>
<name>A0A146K3L0_9EUKA</name>
<sequence length="644" mass="76353">IDSESIFDYFRIRNFSFSSFFDQVFQNAKEKTDLLLCLLHVVYQTSFFVKDVHLIITQLLESVNFIIPLDQIQTVDECVMNLIQAFPGSKELKSAAFSILSFKNSFQLIPFQADSDLIKNIIQKMQNRFDIQSYIQFIQKFIQSEMFFELEYETLVQLQNRFCELSFEQIYPHFLILVETIISEQAQQKEYLKYSRKLQFFNQSFMQFVHSRTMNIFSFYEDNPLINQFRDKLNQLQGKLQADSNTVELMIQKCQKEQKQVQKEQLTQIIENLFQIDKSIQCLCESFQCDYILNFSDIYLQTEQFVQLQHEQKENWATLPQDQNELLQCVNLEDLNPEFVYLEQNSFNQLIQSVDNEKLVQIALDYNFDLDFTFKIDISDENIDQKVIIAQRTQNQELLSQLVSWIPKMSFQSAVLMHNLNISIEQSPFFEIITQKKYGQTLVNIEHIYDLFLQNDNYQEAIKHNLRLLKNNPTELSLQTDSIIILLKGLAKKFEIENIELLQKYLACYKNFLYNKTKRGLLQKFIILILKNFALLFQNYCFNSVQKDEFDLVFKVFMQQLNICVLGEEEINYLNELFSNFTQGISTVLTKHRTQYLFEIMFVIVKKNIQAAKYLFQNLKKIDQMKFIGLSGAEGDQLETLKGW</sequence>
<proteinExistence type="predicted"/>
<reference evidence="1" key="1">
    <citation type="submission" date="2015-07" db="EMBL/GenBank/DDBJ databases">
        <title>Adaptation to a free-living lifestyle via gene acquisitions in the diplomonad Trepomonas sp. PC1.</title>
        <authorList>
            <person name="Xu F."/>
            <person name="Jerlstrom-Hultqvist J."/>
            <person name="Kolisko M."/>
            <person name="Simpson A.G.B."/>
            <person name="Roger A.J."/>
            <person name="Svard S.G."/>
            <person name="Andersson J.O."/>
        </authorList>
    </citation>
    <scope>NUCLEOTIDE SEQUENCE</scope>
    <source>
        <strain evidence="1">PC1</strain>
    </source>
</reference>
<feature type="non-terminal residue" evidence="1">
    <location>
        <position position="1"/>
    </location>
</feature>
<dbReference type="AlphaFoldDB" id="A0A146K3L0"/>
<accession>A0A146K3L0</accession>
<organism evidence="1">
    <name type="scientific">Trepomonas sp. PC1</name>
    <dbReference type="NCBI Taxonomy" id="1076344"/>
    <lineage>
        <taxon>Eukaryota</taxon>
        <taxon>Metamonada</taxon>
        <taxon>Diplomonadida</taxon>
        <taxon>Hexamitidae</taxon>
        <taxon>Hexamitinae</taxon>
        <taxon>Trepomonas</taxon>
    </lineage>
</organism>
<gene>
    <name evidence="1" type="ORF">TPC1_30396</name>
</gene>